<keyword evidence="3" id="KW-1185">Reference proteome</keyword>
<evidence type="ECO:0000313" key="3">
    <source>
        <dbReference type="Proteomes" id="UP001629246"/>
    </source>
</evidence>
<feature type="compositionally biased region" description="Gly residues" evidence="1">
    <location>
        <begin position="159"/>
        <end position="205"/>
    </location>
</feature>
<reference evidence="2 3" key="1">
    <citation type="journal article" date="2024" name="Chem. Sci.">
        <title>Discovery of megapolipeptins by genome mining of a Burkholderiales bacteria collection.</title>
        <authorList>
            <person name="Paulo B.S."/>
            <person name="Recchia M.J.J."/>
            <person name="Lee S."/>
            <person name="Fergusson C.H."/>
            <person name="Romanowski S.B."/>
            <person name="Hernandez A."/>
            <person name="Krull N."/>
            <person name="Liu D.Y."/>
            <person name="Cavanagh H."/>
            <person name="Bos A."/>
            <person name="Gray C.A."/>
            <person name="Murphy B.T."/>
            <person name="Linington R.G."/>
            <person name="Eustaquio A.S."/>
        </authorList>
    </citation>
    <scope>NUCLEOTIDE SEQUENCE [LARGE SCALE GENOMIC DNA]</scope>
    <source>
        <strain evidence="2 3">RL21-008-BIB-A</strain>
    </source>
</reference>
<dbReference type="Proteomes" id="UP001629246">
    <property type="component" value="Unassembled WGS sequence"/>
</dbReference>
<organism evidence="2 3">
    <name type="scientific">Herbaspirillum lusitanum</name>
    <dbReference type="NCBI Taxonomy" id="213312"/>
    <lineage>
        <taxon>Bacteria</taxon>
        <taxon>Pseudomonadati</taxon>
        <taxon>Pseudomonadota</taxon>
        <taxon>Betaproteobacteria</taxon>
        <taxon>Burkholderiales</taxon>
        <taxon>Oxalobacteraceae</taxon>
        <taxon>Herbaspirillum</taxon>
    </lineage>
</organism>
<comment type="caution">
    <text evidence="2">The sequence shown here is derived from an EMBL/GenBank/DDBJ whole genome shotgun (WGS) entry which is preliminary data.</text>
</comment>
<accession>A0ABW9A6E6</accession>
<feature type="region of interest" description="Disordered" evidence="1">
    <location>
        <begin position="154"/>
        <end position="213"/>
    </location>
</feature>
<sequence>MPGPAFSPRLNQWRRIAHAAAGGALLCGALWMAPVSAAPLVDLLASDILPMSEQLRSDLKLTPNQQILWKQTDQKTRAILRQRQTRRERLQAETDAVLHRPDGDFRELTRGYDEDGVAAEQEGRQLREIWLTMGDALDDHQRKIAQDYILDRMQRASEGSGGGRGGSGGREKGGGMGGMGGMNRGGMGGSSGMGGSGMNSGGGSGSFSSDSSF</sequence>
<evidence type="ECO:0000256" key="1">
    <source>
        <dbReference type="SAM" id="MobiDB-lite"/>
    </source>
</evidence>
<dbReference type="RefSeq" id="WP_408157124.1">
    <property type="nucleotide sequence ID" value="NZ_JAQQFM010000004.1"/>
</dbReference>
<name>A0ABW9A6E6_9BURK</name>
<protein>
    <recommendedName>
        <fullName evidence="4">LTXXQ motif family protein</fullName>
    </recommendedName>
</protein>
<evidence type="ECO:0008006" key="4">
    <source>
        <dbReference type="Google" id="ProtNLM"/>
    </source>
</evidence>
<proteinExistence type="predicted"/>
<dbReference type="EMBL" id="JAQQFM010000004">
    <property type="protein sequence ID" value="MFL9924453.1"/>
    <property type="molecule type" value="Genomic_DNA"/>
</dbReference>
<gene>
    <name evidence="2" type="ORF">PQR62_09260</name>
</gene>
<evidence type="ECO:0000313" key="2">
    <source>
        <dbReference type="EMBL" id="MFL9924453.1"/>
    </source>
</evidence>